<reference evidence="1 2" key="1">
    <citation type="submission" date="2024-07" db="EMBL/GenBank/DDBJ databases">
        <title>Enhanced genomic and transcriptomic resources for Trichinella pseudospiralis and T. spiralis underpin the discovery of pronounced molecular differences between stages and species.</title>
        <authorList>
            <person name="Pasi K.K."/>
            <person name="La Rosa G."/>
            <person name="Gomez-Morales M.A."/>
            <person name="Tosini F."/>
            <person name="Sumanam S."/>
            <person name="Young N.D."/>
            <person name="Chang B.C."/>
            <person name="Robin G.B."/>
        </authorList>
    </citation>
    <scope>NUCLEOTIDE SEQUENCE [LARGE SCALE GENOMIC DNA]</scope>
    <source>
        <strain evidence="1">ISS534</strain>
    </source>
</reference>
<gene>
    <name evidence="1" type="ORF">TSPI_01725</name>
</gene>
<name>A0ABR3KCG0_TRISP</name>
<dbReference type="Proteomes" id="UP001558632">
    <property type="component" value="Unassembled WGS sequence"/>
</dbReference>
<keyword evidence="2" id="KW-1185">Reference proteome</keyword>
<accession>A0ABR3KCG0</accession>
<organism evidence="1 2">
    <name type="scientific">Trichinella spiralis</name>
    <name type="common">Trichina worm</name>
    <dbReference type="NCBI Taxonomy" id="6334"/>
    <lineage>
        <taxon>Eukaryota</taxon>
        <taxon>Metazoa</taxon>
        <taxon>Ecdysozoa</taxon>
        <taxon>Nematoda</taxon>
        <taxon>Enoplea</taxon>
        <taxon>Dorylaimia</taxon>
        <taxon>Trichinellida</taxon>
        <taxon>Trichinellidae</taxon>
        <taxon>Trichinella</taxon>
    </lineage>
</organism>
<sequence length="77" mass="9022">MSTPRNIHGQSVHKLWQAVTLTNIADFYLCFSPQMSDHIKEYERFLGMQTLVSSNIYQYCGFLPVFLRTEVRQHQGI</sequence>
<proteinExistence type="predicted"/>
<evidence type="ECO:0000313" key="2">
    <source>
        <dbReference type="Proteomes" id="UP001558632"/>
    </source>
</evidence>
<comment type="caution">
    <text evidence="1">The sequence shown here is derived from an EMBL/GenBank/DDBJ whole genome shotgun (WGS) entry which is preliminary data.</text>
</comment>
<dbReference type="EMBL" id="JBEUSY010000451">
    <property type="protein sequence ID" value="KAL1232572.1"/>
    <property type="molecule type" value="Genomic_DNA"/>
</dbReference>
<protein>
    <submittedName>
        <fullName evidence="1">DNA polymerase III PolC-type</fullName>
    </submittedName>
</protein>
<evidence type="ECO:0000313" key="1">
    <source>
        <dbReference type="EMBL" id="KAL1232572.1"/>
    </source>
</evidence>